<proteinExistence type="predicted"/>
<accession>A0AAN8BTP0</accession>
<dbReference type="Proteomes" id="UP001331515">
    <property type="component" value="Unassembled WGS sequence"/>
</dbReference>
<name>A0AAN8BTP0_CHAGU</name>
<dbReference type="EMBL" id="JAURVH010001536">
    <property type="protein sequence ID" value="KAK5891616.1"/>
    <property type="molecule type" value="Genomic_DNA"/>
</dbReference>
<feature type="region of interest" description="Disordered" evidence="1">
    <location>
        <begin position="1"/>
        <end position="123"/>
    </location>
</feature>
<keyword evidence="3" id="KW-1185">Reference proteome</keyword>
<evidence type="ECO:0000313" key="2">
    <source>
        <dbReference type="EMBL" id="KAK5891616.1"/>
    </source>
</evidence>
<reference evidence="2 3" key="1">
    <citation type="journal article" date="2023" name="Mol. Biol. Evol.">
        <title>Genomics of Secondarily Temperate Adaptation in the Only Non-Antarctic Icefish.</title>
        <authorList>
            <person name="Rivera-Colon A.G."/>
            <person name="Rayamajhi N."/>
            <person name="Minhas B.F."/>
            <person name="Madrigal G."/>
            <person name="Bilyk K.T."/>
            <person name="Yoon V."/>
            <person name="Hune M."/>
            <person name="Gregory S."/>
            <person name="Cheng C.H.C."/>
            <person name="Catchen J.M."/>
        </authorList>
    </citation>
    <scope>NUCLEOTIDE SEQUENCE [LARGE SCALE GENOMIC DNA]</scope>
    <source>
        <tissue evidence="2">White muscle</tissue>
    </source>
</reference>
<organism evidence="2 3">
    <name type="scientific">Champsocephalus gunnari</name>
    <name type="common">Mackerel icefish</name>
    <dbReference type="NCBI Taxonomy" id="52237"/>
    <lineage>
        <taxon>Eukaryota</taxon>
        <taxon>Metazoa</taxon>
        <taxon>Chordata</taxon>
        <taxon>Craniata</taxon>
        <taxon>Vertebrata</taxon>
        <taxon>Euteleostomi</taxon>
        <taxon>Actinopterygii</taxon>
        <taxon>Neopterygii</taxon>
        <taxon>Teleostei</taxon>
        <taxon>Neoteleostei</taxon>
        <taxon>Acanthomorphata</taxon>
        <taxon>Eupercaria</taxon>
        <taxon>Perciformes</taxon>
        <taxon>Notothenioidei</taxon>
        <taxon>Channichthyidae</taxon>
        <taxon>Champsocephalus</taxon>
    </lineage>
</organism>
<feature type="compositionally biased region" description="Basic and acidic residues" evidence="1">
    <location>
        <begin position="1"/>
        <end position="20"/>
    </location>
</feature>
<sequence>MAEEARERKVKEGKKAKTQGEEEVGAPVAEASMKMAPTGPRERVSGAGENPEMGAGSSSGDMSGHAGKSCEAPKGSDRTENAQKSVQRRMEEEESRKKTGEGEKSGNGDEGKGGGAWTKQKNG</sequence>
<gene>
    <name evidence="2" type="ORF">CgunFtcFv8_018847</name>
</gene>
<dbReference type="AlphaFoldDB" id="A0AAN8BTP0"/>
<feature type="compositionally biased region" description="Low complexity" evidence="1">
    <location>
        <begin position="53"/>
        <end position="67"/>
    </location>
</feature>
<comment type="caution">
    <text evidence="2">The sequence shown here is derived from an EMBL/GenBank/DDBJ whole genome shotgun (WGS) entry which is preliminary data.</text>
</comment>
<protein>
    <submittedName>
        <fullName evidence="2">Uncharacterized protein</fullName>
    </submittedName>
</protein>
<evidence type="ECO:0000256" key="1">
    <source>
        <dbReference type="SAM" id="MobiDB-lite"/>
    </source>
</evidence>
<evidence type="ECO:0000313" key="3">
    <source>
        <dbReference type="Proteomes" id="UP001331515"/>
    </source>
</evidence>
<feature type="compositionally biased region" description="Basic and acidic residues" evidence="1">
    <location>
        <begin position="88"/>
        <end position="112"/>
    </location>
</feature>